<comment type="caution">
    <text evidence="1">The sequence shown here is derived from an EMBL/GenBank/DDBJ whole genome shotgun (WGS) entry which is preliminary data.</text>
</comment>
<gene>
    <name evidence="1" type="ORF">PR048_015149</name>
</gene>
<dbReference type="Proteomes" id="UP001159363">
    <property type="component" value="Chromosome 4"/>
</dbReference>
<reference evidence="1 2" key="1">
    <citation type="submission" date="2023-02" db="EMBL/GenBank/DDBJ databases">
        <title>LHISI_Scaffold_Assembly.</title>
        <authorList>
            <person name="Stuart O.P."/>
            <person name="Cleave R."/>
            <person name="Magrath M.J.L."/>
            <person name="Mikheyev A.S."/>
        </authorList>
    </citation>
    <scope>NUCLEOTIDE SEQUENCE [LARGE SCALE GENOMIC DNA]</scope>
    <source>
        <strain evidence="1">Daus_M_001</strain>
        <tissue evidence="1">Leg muscle</tissue>
    </source>
</reference>
<evidence type="ECO:0000313" key="1">
    <source>
        <dbReference type="EMBL" id="KAJ8883306.1"/>
    </source>
</evidence>
<proteinExistence type="predicted"/>
<keyword evidence="2" id="KW-1185">Reference proteome</keyword>
<sequence length="395" mass="46128">MLLCCHEPFHCSLKYMKTVVQNVPHHRHYPHSASINRCYNCECQRICDLLHDSDWWRLFSIRRYLCNIKHALHLNKYMECLSQHTFRRHPQNSLGSDGRGSLRRDWTCQKQKWTRLERPTRTTMIRSQVLHSLLSGCCNGNPNKENIFLGVRNKYCSFCARLKSTAKSGTMPEHQCAKKLVWSVFIDGTRYNSLVVHRNLIDAIPYRPEIQVQKIERRNHILRNYMNKVRDICGNCKLGNLPLRTAVQANAQRLRTTVVSATNTEKGKAAIAKDILNSHHLTFINHENFRERDYLYHGLSKSGEGDLIPQLRQAGMWQDFLTPVHRLANNQKLQEGYARTLHSGIRDILDVRQQLWLPIPKDNYTELFISLLLKEAQVFTQKICQSCHKKTNNTS</sequence>
<accession>A0ABQ9HG61</accession>
<name>A0ABQ9HG61_9NEOP</name>
<organism evidence="1 2">
    <name type="scientific">Dryococelus australis</name>
    <dbReference type="NCBI Taxonomy" id="614101"/>
    <lineage>
        <taxon>Eukaryota</taxon>
        <taxon>Metazoa</taxon>
        <taxon>Ecdysozoa</taxon>
        <taxon>Arthropoda</taxon>
        <taxon>Hexapoda</taxon>
        <taxon>Insecta</taxon>
        <taxon>Pterygota</taxon>
        <taxon>Neoptera</taxon>
        <taxon>Polyneoptera</taxon>
        <taxon>Phasmatodea</taxon>
        <taxon>Verophasmatodea</taxon>
        <taxon>Anareolatae</taxon>
        <taxon>Phasmatidae</taxon>
        <taxon>Eurycanthinae</taxon>
        <taxon>Dryococelus</taxon>
    </lineage>
</organism>
<dbReference type="EMBL" id="JARBHB010000005">
    <property type="protein sequence ID" value="KAJ8883306.1"/>
    <property type="molecule type" value="Genomic_DNA"/>
</dbReference>
<evidence type="ECO:0000313" key="2">
    <source>
        <dbReference type="Proteomes" id="UP001159363"/>
    </source>
</evidence>
<protein>
    <submittedName>
        <fullName evidence="1">Uncharacterized protein</fullName>
    </submittedName>
</protein>